<sequence>MCISSFVYVNLEILFTLHKASSTALLGESTVQLPPAPFPSDETGGNDTYMVVTHCYMLMQKELTLREGPGVEKTNCGLYKGRQRELMSRPSPPQTA</sequence>
<evidence type="ECO:0000313" key="1">
    <source>
        <dbReference type="EMBL" id="KAG7485817.1"/>
    </source>
</evidence>
<keyword evidence="2" id="KW-1185">Reference proteome</keyword>
<name>A0AAV6Q8Z1_SOLSE</name>
<dbReference type="EMBL" id="JAGKHQ010000018">
    <property type="protein sequence ID" value="KAG7485817.1"/>
    <property type="molecule type" value="Genomic_DNA"/>
</dbReference>
<reference evidence="1 2" key="1">
    <citation type="journal article" date="2021" name="Sci. Rep.">
        <title>Chromosome anchoring in Senegalese sole (Solea senegalensis) reveals sex-associated markers and genome rearrangements in flatfish.</title>
        <authorList>
            <person name="Guerrero-Cozar I."/>
            <person name="Gomez-Garrido J."/>
            <person name="Berbel C."/>
            <person name="Martinez-Blanch J.F."/>
            <person name="Alioto T."/>
            <person name="Claros M.G."/>
            <person name="Gagnaire P.A."/>
            <person name="Manchado M."/>
        </authorList>
    </citation>
    <scope>NUCLEOTIDE SEQUENCE [LARGE SCALE GENOMIC DNA]</scope>
    <source>
        <strain evidence="1">Sse05_10M</strain>
    </source>
</reference>
<gene>
    <name evidence="1" type="ORF">JOB18_019066</name>
</gene>
<protein>
    <submittedName>
        <fullName evidence="1">Uncharacterized protein</fullName>
    </submittedName>
</protein>
<dbReference type="Proteomes" id="UP000693946">
    <property type="component" value="Linkage Group LG6"/>
</dbReference>
<organism evidence="1 2">
    <name type="scientific">Solea senegalensis</name>
    <name type="common">Senegalese sole</name>
    <dbReference type="NCBI Taxonomy" id="28829"/>
    <lineage>
        <taxon>Eukaryota</taxon>
        <taxon>Metazoa</taxon>
        <taxon>Chordata</taxon>
        <taxon>Craniata</taxon>
        <taxon>Vertebrata</taxon>
        <taxon>Euteleostomi</taxon>
        <taxon>Actinopterygii</taxon>
        <taxon>Neopterygii</taxon>
        <taxon>Teleostei</taxon>
        <taxon>Neoteleostei</taxon>
        <taxon>Acanthomorphata</taxon>
        <taxon>Carangaria</taxon>
        <taxon>Pleuronectiformes</taxon>
        <taxon>Pleuronectoidei</taxon>
        <taxon>Soleidae</taxon>
        <taxon>Solea</taxon>
    </lineage>
</organism>
<proteinExistence type="predicted"/>
<evidence type="ECO:0000313" key="2">
    <source>
        <dbReference type="Proteomes" id="UP000693946"/>
    </source>
</evidence>
<dbReference type="AlphaFoldDB" id="A0AAV6Q8Z1"/>
<comment type="caution">
    <text evidence="1">The sequence shown here is derived from an EMBL/GenBank/DDBJ whole genome shotgun (WGS) entry which is preliminary data.</text>
</comment>
<accession>A0AAV6Q8Z1</accession>